<sequence>MDFREFKERYQKKEVEEISYSPPEEPVVSVLVQTYQQKDFIKECLDSILMQETTFDFEILVGDDGSIDGTRDICLEYAKKHPERIRLFLHHRENQIKVMGEPTSNFNAFYNFFSARGKYIAFCEGDDKWTDPLKLEQQVGFLEKDPNFVLAFHAFKETDEFSANNANGLDQVLHDVPSEKLKLLIFHPLLSTIFFRNIMSEVPAEIMRVINVDSFFLSLLGHYGDAKFQAEIQPSIYRRHRGGAWTGRKKENKLYTKINTYSHLSAYYKKQKNRKLNLFFRTARRNHRKMLFLHYLFQLSFRKLFRVILKKRLNS</sequence>
<name>A0A5B7X057_9FLAO</name>
<dbReference type="RefSeq" id="WP_139065201.1">
    <property type="nucleotide sequence ID" value="NZ_CP040812.1"/>
</dbReference>
<dbReference type="Proteomes" id="UP000309016">
    <property type="component" value="Chromosome"/>
</dbReference>
<keyword evidence="2" id="KW-0808">Transferase</keyword>
<dbReference type="OrthoDB" id="199095at2"/>
<dbReference type="InterPro" id="IPR029044">
    <property type="entry name" value="Nucleotide-diphossugar_trans"/>
</dbReference>
<dbReference type="GO" id="GO:0016758">
    <property type="term" value="F:hexosyltransferase activity"/>
    <property type="evidence" value="ECO:0007669"/>
    <property type="project" value="UniProtKB-ARBA"/>
</dbReference>
<proteinExistence type="predicted"/>
<evidence type="ECO:0000313" key="3">
    <source>
        <dbReference type="Proteomes" id="UP000309016"/>
    </source>
</evidence>
<dbReference type="EMBL" id="CP040812">
    <property type="protein sequence ID" value="QCY68615.1"/>
    <property type="molecule type" value="Genomic_DNA"/>
</dbReference>
<organism evidence="2 3">
    <name type="scientific">Antarcticibacterium flavum</name>
    <dbReference type="NCBI Taxonomy" id="2058175"/>
    <lineage>
        <taxon>Bacteria</taxon>
        <taxon>Pseudomonadati</taxon>
        <taxon>Bacteroidota</taxon>
        <taxon>Flavobacteriia</taxon>
        <taxon>Flavobacteriales</taxon>
        <taxon>Flavobacteriaceae</taxon>
        <taxon>Antarcticibacterium</taxon>
    </lineage>
</organism>
<dbReference type="PANTHER" id="PTHR22916">
    <property type="entry name" value="GLYCOSYLTRANSFERASE"/>
    <property type="match status" value="1"/>
</dbReference>
<dbReference type="Pfam" id="PF00535">
    <property type="entry name" value="Glycos_transf_2"/>
    <property type="match status" value="1"/>
</dbReference>
<evidence type="ECO:0000313" key="2">
    <source>
        <dbReference type="EMBL" id="QCY68615.1"/>
    </source>
</evidence>
<reference evidence="2 3" key="1">
    <citation type="submission" date="2019-06" db="EMBL/GenBank/DDBJ databases">
        <title>Complete genome sequence of Antarcticibacterium flavum KCTC 52984T from an Antarctic marine sediment.</title>
        <authorList>
            <person name="Lee Y.M."/>
            <person name="Shin S.C."/>
        </authorList>
    </citation>
    <scope>NUCLEOTIDE SEQUENCE [LARGE SCALE GENOMIC DNA]</scope>
    <source>
        <strain evidence="2 3">KCTC 52984</strain>
    </source>
</reference>
<dbReference type="AlphaFoldDB" id="A0A5B7X057"/>
<gene>
    <name evidence="2" type="ORF">FHG64_03960</name>
</gene>
<protein>
    <submittedName>
        <fullName evidence="2">Glycosyltransferase</fullName>
    </submittedName>
</protein>
<keyword evidence="3" id="KW-1185">Reference proteome</keyword>
<dbReference type="SUPFAM" id="SSF53448">
    <property type="entry name" value="Nucleotide-diphospho-sugar transferases"/>
    <property type="match status" value="1"/>
</dbReference>
<feature type="domain" description="Glycosyltransferase 2-like" evidence="1">
    <location>
        <begin position="29"/>
        <end position="159"/>
    </location>
</feature>
<accession>A0A5B7X057</accession>
<dbReference type="KEGG" id="afla:FHG64_03960"/>
<evidence type="ECO:0000259" key="1">
    <source>
        <dbReference type="Pfam" id="PF00535"/>
    </source>
</evidence>
<dbReference type="InterPro" id="IPR001173">
    <property type="entry name" value="Glyco_trans_2-like"/>
</dbReference>
<dbReference type="Gene3D" id="3.90.550.10">
    <property type="entry name" value="Spore Coat Polysaccharide Biosynthesis Protein SpsA, Chain A"/>
    <property type="match status" value="1"/>
</dbReference>
<dbReference type="PANTHER" id="PTHR22916:SF3">
    <property type="entry name" value="UDP-GLCNAC:BETAGAL BETA-1,3-N-ACETYLGLUCOSAMINYLTRANSFERASE-LIKE PROTEIN 1"/>
    <property type="match status" value="1"/>
</dbReference>